<dbReference type="EMBL" id="ADBJ01000035">
    <property type="protein sequence ID" value="EFA79255.1"/>
    <property type="molecule type" value="Genomic_DNA"/>
</dbReference>
<evidence type="ECO:0000313" key="1">
    <source>
        <dbReference type="EMBL" id="EFA79255.1"/>
    </source>
</evidence>
<keyword evidence="2" id="KW-1185">Reference proteome</keyword>
<proteinExistence type="predicted"/>
<protein>
    <submittedName>
        <fullName evidence="1">Uncharacterized protein</fullName>
    </submittedName>
</protein>
<comment type="caution">
    <text evidence="1">The sequence shown here is derived from an EMBL/GenBank/DDBJ whole genome shotgun (WGS) entry which is preliminary data.</text>
</comment>
<reference evidence="1 2" key="1">
    <citation type="journal article" date="2011" name="Genome Res.">
        <title>Phylogeny-wide analysis of social amoeba genomes highlights ancient origins for complex intercellular communication.</title>
        <authorList>
            <person name="Heidel A.J."/>
            <person name="Lawal H.M."/>
            <person name="Felder M."/>
            <person name="Schilde C."/>
            <person name="Helps N.R."/>
            <person name="Tunggal B."/>
            <person name="Rivero F."/>
            <person name="John U."/>
            <person name="Schleicher M."/>
            <person name="Eichinger L."/>
            <person name="Platzer M."/>
            <person name="Noegel A.A."/>
            <person name="Schaap P."/>
            <person name="Gloeckner G."/>
        </authorList>
    </citation>
    <scope>NUCLEOTIDE SEQUENCE [LARGE SCALE GENOMIC DNA]</scope>
    <source>
        <strain evidence="2">ATCC 26659 / Pp 5 / PN500</strain>
    </source>
</reference>
<accession>D3BGM1</accession>
<organism evidence="1 2">
    <name type="scientific">Heterostelium pallidum (strain ATCC 26659 / Pp 5 / PN500)</name>
    <name type="common">Cellular slime mold</name>
    <name type="synonym">Polysphondylium pallidum</name>
    <dbReference type="NCBI Taxonomy" id="670386"/>
    <lineage>
        <taxon>Eukaryota</taxon>
        <taxon>Amoebozoa</taxon>
        <taxon>Evosea</taxon>
        <taxon>Eumycetozoa</taxon>
        <taxon>Dictyostelia</taxon>
        <taxon>Acytosteliales</taxon>
        <taxon>Acytosteliaceae</taxon>
        <taxon>Heterostelium</taxon>
    </lineage>
</organism>
<evidence type="ECO:0000313" key="2">
    <source>
        <dbReference type="Proteomes" id="UP000001396"/>
    </source>
</evidence>
<dbReference type="Proteomes" id="UP000001396">
    <property type="component" value="Unassembled WGS sequence"/>
</dbReference>
<dbReference type="InParanoid" id="D3BGM1"/>
<dbReference type="RefSeq" id="XP_020431376.1">
    <property type="nucleotide sequence ID" value="XM_020578507.1"/>
</dbReference>
<gene>
    <name evidence="1" type="ORF">PPL_07673</name>
</gene>
<sequence length="80" mass="9238">MWLLPAQLSLAIRYTMTARRPYQSDTLLGRGSLYNIIAGYCYTKFCQNYDLINSHLNDTLNCSVKPTKGLDRITVEQKEF</sequence>
<name>D3BGM1_HETP5</name>
<dbReference type="AlphaFoldDB" id="D3BGM1"/>
<dbReference type="GeneID" id="31363154"/>